<accession>A0A502FFS8</accession>
<gene>
    <name evidence="1" type="ORF">EAH76_20940</name>
</gene>
<comment type="caution">
    <text evidence="1">The sequence shown here is derived from an EMBL/GenBank/DDBJ whole genome shotgun (WGS) entry which is preliminary data.</text>
</comment>
<sequence length="121" mass="12350">MATHEHASFDPKIIEQSLAAAAAHSETLRAGLAPEAIELTDGALLVGAQCISVTVKDGQVCLNLPAGIGSKCFSVPSWVPNGTAVQACLDICTKWGIPCGVQVTLSAAGQLILKKGFGCSC</sequence>
<evidence type="ECO:0000313" key="2">
    <source>
        <dbReference type="Proteomes" id="UP000319931"/>
    </source>
</evidence>
<dbReference type="AlphaFoldDB" id="A0A502FFS8"/>
<reference evidence="1 2" key="1">
    <citation type="journal article" date="2019" name="Environ. Microbiol.">
        <title>Species interactions and distinct microbial communities in high Arctic permafrost affected cryosols are associated with the CH4 and CO2 gas fluxes.</title>
        <authorList>
            <person name="Altshuler I."/>
            <person name="Hamel J."/>
            <person name="Turney S."/>
            <person name="Magnuson E."/>
            <person name="Levesque R."/>
            <person name="Greer C."/>
            <person name="Whyte L.G."/>
        </authorList>
    </citation>
    <scope>NUCLEOTIDE SEQUENCE [LARGE SCALE GENOMIC DNA]</scope>
    <source>
        <strain evidence="1 2">E6.1</strain>
    </source>
</reference>
<proteinExistence type="predicted"/>
<dbReference type="EMBL" id="RCZC01000009">
    <property type="protein sequence ID" value="TPG48285.1"/>
    <property type="molecule type" value="Genomic_DNA"/>
</dbReference>
<evidence type="ECO:0000313" key="1">
    <source>
        <dbReference type="EMBL" id="TPG48285.1"/>
    </source>
</evidence>
<dbReference type="OrthoDB" id="6705417at2"/>
<organism evidence="1 2">
    <name type="scientific">Sphingomonas glacialis</name>
    <dbReference type="NCBI Taxonomy" id="658225"/>
    <lineage>
        <taxon>Bacteria</taxon>
        <taxon>Pseudomonadati</taxon>
        <taxon>Pseudomonadota</taxon>
        <taxon>Alphaproteobacteria</taxon>
        <taxon>Sphingomonadales</taxon>
        <taxon>Sphingomonadaceae</taxon>
        <taxon>Sphingomonas</taxon>
    </lineage>
</organism>
<protein>
    <submittedName>
        <fullName evidence="1">Uncharacterized protein</fullName>
    </submittedName>
</protein>
<keyword evidence="2" id="KW-1185">Reference proteome</keyword>
<dbReference type="Proteomes" id="UP000319931">
    <property type="component" value="Unassembled WGS sequence"/>
</dbReference>
<name>A0A502FFS8_9SPHN</name>
<dbReference type="RefSeq" id="WP_140852221.1">
    <property type="nucleotide sequence ID" value="NZ_RCZC01000009.1"/>
</dbReference>